<sequence>MMPVPEIPIVRRRELTAHPDYRRVRRHLRERTWTRIAPGVFVSSAEWRALTGIGRHRLRVEEVLARLEAPAVVSHFAAAAVWAIDLLGAWPDAVDVTIPRATGGRSGGAIRRRALGLERVERVPFGAHEVTTPAQTALDLARILPFTRAVSAIDQTLWTGRRGGALATKDDILALLGTESVRGDARARRALAASASLAANARETQMRLLVIALGFPGPRLQERRRLRSGRVVFGDLYFPEADHWLEIDGRGKYLSAEFVAGRTPAAIVIDEKNRENEIRREVRGFSRLEASDADHPQRVYDVLTADGLRSRKPRPRAGDPVLR</sequence>
<comment type="caution">
    <text evidence="2">The sequence shown here is derived from an EMBL/GenBank/DDBJ whole genome shotgun (WGS) entry which is preliminary data.</text>
</comment>
<evidence type="ECO:0000256" key="1">
    <source>
        <dbReference type="SAM" id="MobiDB-lite"/>
    </source>
</evidence>
<dbReference type="AlphaFoldDB" id="A0A7Z7CZB0"/>
<proteinExistence type="predicted"/>
<organism evidence="2 3">
    <name type="scientific">Microbacterium saccharophilum</name>
    <dbReference type="NCBI Taxonomy" id="1213358"/>
    <lineage>
        <taxon>Bacteria</taxon>
        <taxon>Bacillati</taxon>
        <taxon>Actinomycetota</taxon>
        <taxon>Actinomycetes</taxon>
        <taxon>Micrococcales</taxon>
        <taxon>Microbacteriaceae</taxon>
        <taxon>Microbacterium</taxon>
    </lineage>
</organism>
<dbReference type="RefSeq" id="WP_231478594.1">
    <property type="nucleotide sequence ID" value="NZ_FOQZ01000001.1"/>
</dbReference>
<feature type="region of interest" description="Disordered" evidence="1">
    <location>
        <begin position="304"/>
        <end position="323"/>
    </location>
</feature>
<accession>A0A7Z7CZB0</accession>
<evidence type="ECO:0000313" key="2">
    <source>
        <dbReference type="EMBL" id="SFI41017.1"/>
    </source>
</evidence>
<evidence type="ECO:0000313" key="3">
    <source>
        <dbReference type="Proteomes" id="UP000198702"/>
    </source>
</evidence>
<gene>
    <name evidence="2" type="ORF">SAMN04487751_1701</name>
</gene>
<dbReference type="Proteomes" id="UP000198702">
    <property type="component" value="Unassembled WGS sequence"/>
</dbReference>
<name>A0A7Z7CZB0_9MICO</name>
<dbReference type="EMBL" id="FOQZ01000001">
    <property type="protein sequence ID" value="SFI41017.1"/>
    <property type="molecule type" value="Genomic_DNA"/>
</dbReference>
<protein>
    <submittedName>
        <fullName evidence="2">Transcriptional regulator, AbiEi antitoxin, Type IV TA system</fullName>
    </submittedName>
</protein>
<reference evidence="2 3" key="1">
    <citation type="submission" date="2016-10" db="EMBL/GenBank/DDBJ databases">
        <authorList>
            <person name="Varghese N."/>
            <person name="Submissions S."/>
        </authorList>
    </citation>
    <scope>NUCLEOTIDE SEQUENCE [LARGE SCALE GENOMIC DNA]</scope>
    <source>
        <strain evidence="2 3">UNC380MFSha3.1</strain>
    </source>
</reference>